<dbReference type="KEGG" id="vpe:Varpa_3045"/>
<dbReference type="Proteomes" id="UP000008917">
    <property type="component" value="Chromosome"/>
</dbReference>
<evidence type="ECO:0000313" key="2">
    <source>
        <dbReference type="EMBL" id="ADU37232.1"/>
    </source>
</evidence>
<dbReference type="RefSeq" id="WP_013541460.1">
    <property type="nucleotide sequence ID" value="NC_014931.1"/>
</dbReference>
<gene>
    <name evidence="2" type="ordered locus">Varpa_3045</name>
</gene>
<proteinExistence type="predicted"/>
<evidence type="ECO:0000313" key="3">
    <source>
        <dbReference type="Proteomes" id="UP000008917"/>
    </source>
</evidence>
<dbReference type="EMBL" id="CP002417">
    <property type="protein sequence ID" value="ADU37232.1"/>
    <property type="molecule type" value="Genomic_DNA"/>
</dbReference>
<protein>
    <submittedName>
        <fullName evidence="2">Uncharacterized protein</fullName>
    </submittedName>
</protein>
<dbReference type="HOGENOM" id="CLU_192352_0_0_4"/>
<feature type="compositionally biased region" description="Polar residues" evidence="1">
    <location>
        <begin position="1"/>
        <end position="16"/>
    </location>
</feature>
<accession>E6V7X1</accession>
<name>E6V7X1_VARPE</name>
<reference evidence="2 3" key="2">
    <citation type="journal article" date="2013" name="Genome Announc.">
        <title>Genome of the Root-Associated Plant Growth-Promoting Bacterium Variovorax paradoxus Strain EPS.</title>
        <authorList>
            <person name="Han J.I."/>
            <person name="Spain J.C."/>
            <person name="Leadbetter J.R."/>
            <person name="Ovchinnikova G."/>
            <person name="Goodwin L.A."/>
            <person name="Han C.S."/>
            <person name="Woyke T."/>
            <person name="Davenport K.W."/>
            <person name="Orwin P.M."/>
        </authorList>
    </citation>
    <scope>NUCLEOTIDE SEQUENCE [LARGE SCALE GENOMIC DNA]</scope>
    <source>
        <strain evidence="2 3">EPS</strain>
    </source>
</reference>
<reference evidence="3" key="1">
    <citation type="submission" date="2010-12" db="EMBL/GenBank/DDBJ databases">
        <title>Complete sequence of Variovorax paradoxus EPS.</title>
        <authorList>
            <consortium name="US DOE Joint Genome Institute"/>
            <person name="Lucas S."/>
            <person name="Copeland A."/>
            <person name="Lapidus A."/>
            <person name="Cheng J.-F."/>
            <person name="Goodwin L."/>
            <person name="Pitluck S."/>
            <person name="Teshima H."/>
            <person name="Detter J.C."/>
            <person name="Han C."/>
            <person name="Tapia R."/>
            <person name="Land M."/>
            <person name="Hauser L."/>
            <person name="Kyrpides N."/>
            <person name="Ivanova N."/>
            <person name="Ovchinnikova G."/>
            <person name="Orwin P."/>
            <person name="Han J.-I.G."/>
            <person name="Woyke T."/>
        </authorList>
    </citation>
    <scope>NUCLEOTIDE SEQUENCE [LARGE SCALE GENOMIC DNA]</scope>
    <source>
        <strain evidence="3">EPS</strain>
    </source>
</reference>
<organism evidence="2 3">
    <name type="scientific">Variovorax paradoxus (strain EPS)</name>
    <dbReference type="NCBI Taxonomy" id="595537"/>
    <lineage>
        <taxon>Bacteria</taxon>
        <taxon>Pseudomonadati</taxon>
        <taxon>Pseudomonadota</taxon>
        <taxon>Betaproteobacteria</taxon>
        <taxon>Burkholderiales</taxon>
        <taxon>Comamonadaceae</taxon>
        <taxon>Variovorax</taxon>
    </lineage>
</organism>
<feature type="region of interest" description="Disordered" evidence="1">
    <location>
        <begin position="1"/>
        <end position="84"/>
    </location>
</feature>
<evidence type="ECO:0000256" key="1">
    <source>
        <dbReference type="SAM" id="MobiDB-lite"/>
    </source>
</evidence>
<sequence length="84" mass="8986">MSSKPTSDDPSNTGQLPAQKAMKQFQKTPAERNEPVGPNDGPALTQRNKPEGTRPGDAGVGETDNQGSSPYGDRSRTEKSQRES</sequence>
<dbReference type="STRING" id="595537.Varpa_3045"/>
<feature type="compositionally biased region" description="Basic and acidic residues" evidence="1">
    <location>
        <begin position="73"/>
        <end position="84"/>
    </location>
</feature>
<dbReference type="AlphaFoldDB" id="E6V7X1"/>